<dbReference type="Proteomes" id="UP000266841">
    <property type="component" value="Unassembled WGS sequence"/>
</dbReference>
<feature type="compositionally biased region" description="Polar residues" evidence="1">
    <location>
        <begin position="24"/>
        <end position="33"/>
    </location>
</feature>
<dbReference type="AlphaFoldDB" id="K0R6G3"/>
<proteinExistence type="predicted"/>
<dbReference type="EMBL" id="AGNL01045254">
    <property type="protein sequence ID" value="EJK48948.1"/>
    <property type="molecule type" value="Genomic_DNA"/>
</dbReference>
<feature type="compositionally biased region" description="Low complexity" evidence="1">
    <location>
        <begin position="54"/>
        <end position="67"/>
    </location>
</feature>
<comment type="caution">
    <text evidence="2">The sequence shown here is derived from an EMBL/GenBank/DDBJ whole genome shotgun (WGS) entry which is preliminary data.</text>
</comment>
<evidence type="ECO:0000313" key="2">
    <source>
        <dbReference type="EMBL" id="EJK48948.1"/>
    </source>
</evidence>
<evidence type="ECO:0000256" key="1">
    <source>
        <dbReference type="SAM" id="MobiDB-lite"/>
    </source>
</evidence>
<evidence type="ECO:0000313" key="3">
    <source>
        <dbReference type="Proteomes" id="UP000266841"/>
    </source>
</evidence>
<gene>
    <name evidence="2" type="ORF">THAOC_32214</name>
</gene>
<feature type="region of interest" description="Disordered" evidence="1">
    <location>
        <begin position="1"/>
        <end position="67"/>
    </location>
</feature>
<name>K0R6G3_THAOC</name>
<feature type="non-terminal residue" evidence="2">
    <location>
        <position position="1"/>
    </location>
</feature>
<dbReference type="OrthoDB" id="2384430at2759"/>
<organism evidence="2 3">
    <name type="scientific">Thalassiosira oceanica</name>
    <name type="common">Marine diatom</name>
    <dbReference type="NCBI Taxonomy" id="159749"/>
    <lineage>
        <taxon>Eukaryota</taxon>
        <taxon>Sar</taxon>
        <taxon>Stramenopiles</taxon>
        <taxon>Ochrophyta</taxon>
        <taxon>Bacillariophyta</taxon>
        <taxon>Coscinodiscophyceae</taxon>
        <taxon>Thalassiosirophycidae</taxon>
        <taxon>Thalassiosirales</taxon>
        <taxon>Thalassiosiraceae</taxon>
        <taxon>Thalassiosira</taxon>
    </lineage>
</organism>
<keyword evidence="3" id="KW-1185">Reference proteome</keyword>
<reference evidence="2 3" key="1">
    <citation type="journal article" date="2012" name="Genome Biol.">
        <title>Genome and low-iron response of an oceanic diatom adapted to chronic iron limitation.</title>
        <authorList>
            <person name="Lommer M."/>
            <person name="Specht M."/>
            <person name="Roy A.S."/>
            <person name="Kraemer L."/>
            <person name="Andreson R."/>
            <person name="Gutowska M.A."/>
            <person name="Wolf J."/>
            <person name="Bergner S.V."/>
            <person name="Schilhabel M.B."/>
            <person name="Klostermeier U.C."/>
            <person name="Beiko R.G."/>
            <person name="Rosenstiel P."/>
            <person name="Hippler M."/>
            <person name="Laroche J."/>
        </authorList>
    </citation>
    <scope>NUCLEOTIDE SEQUENCE [LARGE SCALE GENOMIC DNA]</scope>
    <source>
        <strain evidence="2 3">CCMP1005</strain>
    </source>
</reference>
<accession>K0R6G3</accession>
<sequence length="248" mass="25844">GGARRGGAVLAEIERRESDWAEADSSSRASTAGSDGVAGTGPGRSTGDARFPIDAAGPACSASDAADAAGSSAGASLSEYPRRARVFASVMEGVGRGVEDFVGMPRAAATAAPPYQQDNVLALRLVRASASLFDAENRGRKCVESVAGVDKIGAGVEASSTEWGRNAKQFAHSEFTVGLATREQYASEALSGYQDAVEEMKSHGRDEAKNTMRGSPLVASRVIEPSFRRLFDVYLDGSSLRRCDKASS</sequence>
<protein>
    <submittedName>
        <fullName evidence="2">Uncharacterized protein</fullName>
    </submittedName>
</protein>